<sequence length="56" mass="6629">MTSKTTNKFFPEMGAPYRNQFLWMFRMKDGLVIEAEAFLDLVAYQQVVENNEPRPQ</sequence>
<comment type="caution">
    <text evidence="1">The sequence shown here is derived from an EMBL/GenBank/DDBJ whole genome shotgun (WGS) entry which is preliminary data.</text>
</comment>
<keyword evidence="2" id="KW-1185">Reference proteome</keyword>
<reference evidence="1 2" key="1">
    <citation type="submission" date="2023-07" db="EMBL/GenBank/DDBJ databases">
        <title>Genomic Encyclopedia of Type Strains, Phase IV (KMG-IV): sequencing the most valuable type-strain genomes for metagenomic binning, comparative biology and taxonomic classification.</title>
        <authorList>
            <person name="Goeker M."/>
        </authorList>
    </citation>
    <scope>NUCLEOTIDE SEQUENCE [LARGE SCALE GENOMIC DNA]</scope>
    <source>
        <strain evidence="1 2">B6-8</strain>
    </source>
</reference>
<name>A0ABU0H2I8_9HYPH</name>
<dbReference type="EMBL" id="JAUSVO010000001">
    <property type="protein sequence ID" value="MDQ0436519.1"/>
    <property type="molecule type" value="Genomic_DNA"/>
</dbReference>
<gene>
    <name evidence="1" type="ORF">QO014_000889</name>
</gene>
<accession>A0ABU0H2I8</accession>
<proteinExistence type="predicted"/>
<evidence type="ECO:0000313" key="1">
    <source>
        <dbReference type="EMBL" id="MDQ0436519.1"/>
    </source>
</evidence>
<organism evidence="1 2">
    <name type="scientific">Kaistia dalseonensis</name>
    <dbReference type="NCBI Taxonomy" id="410840"/>
    <lineage>
        <taxon>Bacteria</taxon>
        <taxon>Pseudomonadati</taxon>
        <taxon>Pseudomonadota</taxon>
        <taxon>Alphaproteobacteria</taxon>
        <taxon>Hyphomicrobiales</taxon>
        <taxon>Kaistiaceae</taxon>
        <taxon>Kaistia</taxon>
    </lineage>
</organism>
<protein>
    <submittedName>
        <fullName evidence="1">Ketosteroid isomerase-like protein</fullName>
    </submittedName>
</protein>
<evidence type="ECO:0000313" key="2">
    <source>
        <dbReference type="Proteomes" id="UP001241603"/>
    </source>
</evidence>
<dbReference type="Proteomes" id="UP001241603">
    <property type="component" value="Unassembled WGS sequence"/>
</dbReference>
<dbReference type="Gene3D" id="3.10.450.50">
    <property type="match status" value="1"/>
</dbReference>